<feature type="compositionally biased region" description="Basic residues" evidence="2">
    <location>
        <begin position="155"/>
        <end position="164"/>
    </location>
</feature>
<comment type="caution">
    <text evidence="3">The sequence shown here is derived from an EMBL/GenBank/DDBJ whole genome shotgun (WGS) entry which is preliminary data.</text>
</comment>
<dbReference type="InterPro" id="IPR036291">
    <property type="entry name" value="NAD(P)-bd_dom_sf"/>
</dbReference>
<feature type="compositionally biased region" description="Low complexity" evidence="2">
    <location>
        <begin position="131"/>
        <end position="154"/>
    </location>
</feature>
<dbReference type="GO" id="GO:0016616">
    <property type="term" value="F:oxidoreductase activity, acting on the CH-OH group of donors, NAD or NADP as acceptor"/>
    <property type="evidence" value="ECO:0007669"/>
    <property type="project" value="TreeGrafter"/>
</dbReference>
<dbReference type="FunFam" id="3.40.50.720:FF:000084">
    <property type="entry name" value="Short-chain dehydrogenase reductase"/>
    <property type="match status" value="1"/>
</dbReference>
<evidence type="ECO:0000256" key="1">
    <source>
        <dbReference type="ARBA" id="ARBA00006484"/>
    </source>
</evidence>
<dbReference type="Gene3D" id="3.40.50.720">
    <property type="entry name" value="NAD(P)-binding Rossmann-like Domain"/>
    <property type="match status" value="1"/>
</dbReference>
<organism evidence="3 4">
    <name type="scientific">Polyangium fumosum</name>
    <dbReference type="NCBI Taxonomy" id="889272"/>
    <lineage>
        <taxon>Bacteria</taxon>
        <taxon>Pseudomonadati</taxon>
        <taxon>Myxococcota</taxon>
        <taxon>Polyangia</taxon>
        <taxon>Polyangiales</taxon>
        <taxon>Polyangiaceae</taxon>
        <taxon>Polyangium</taxon>
    </lineage>
</organism>
<dbReference type="CDD" id="cd05233">
    <property type="entry name" value="SDR_c"/>
    <property type="match status" value="1"/>
</dbReference>
<feature type="region of interest" description="Disordered" evidence="2">
    <location>
        <begin position="1"/>
        <end position="83"/>
    </location>
</feature>
<reference evidence="3 4" key="1">
    <citation type="submission" date="2019-04" db="EMBL/GenBank/DDBJ databases">
        <authorList>
            <person name="Li Y."/>
            <person name="Wang J."/>
        </authorList>
    </citation>
    <scope>NUCLEOTIDE SEQUENCE [LARGE SCALE GENOMIC DNA]</scope>
    <source>
        <strain evidence="3 4">DSM 14668</strain>
    </source>
</reference>
<dbReference type="PANTHER" id="PTHR42760">
    <property type="entry name" value="SHORT-CHAIN DEHYDROGENASES/REDUCTASES FAMILY MEMBER"/>
    <property type="match status" value="1"/>
</dbReference>
<proteinExistence type="inferred from homology"/>
<dbReference type="AlphaFoldDB" id="A0A4U1IYS0"/>
<gene>
    <name evidence="3" type="ORF">E8A74_37090</name>
</gene>
<evidence type="ECO:0000256" key="2">
    <source>
        <dbReference type="SAM" id="MobiDB-lite"/>
    </source>
</evidence>
<evidence type="ECO:0000313" key="3">
    <source>
        <dbReference type="EMBL" id="TKC99708.1"/>
    </source>
</evidence>
<evidence type="ECO:0000313" key="4">
    <source>
        <dbReference type="Proteomes" id="UP000309215"/>
    </source>
</evidence>
<feature type="compositionally biased region" description="Low complexity" evidence="2">
    <location>
        <begin position="165"/>
        <end position="178"/>
    </location>
</feature>
<name>A0A4U1IYS0_9BACT</name>
<protein>
    <submittedName>
        <fullName evidence="3">SDR family oxidoreductase</fullName>
    </submittedName>
</protein>
<dbReference type="PRINTS" id="PR00080">
    <property type="entry name" value="SDRFAMILY"/>
</dbReference>
<dbReference type="InterPro" id="IPR002347">
    <property type="entry name" value="SDR_fam"/>
</dbReference>
<comment type="similarity">
    <text evidence="1">Belongs to the short-chain dehydrogenases/reductases (SDR) family.</text>
</comment>
<sequence length="491" mass="52412">MTRRSAGSSAWASSSPACATSKSTRSRTRGKAASPSIARAAFPCWRSSNPSRRRRAACSAPPISSPRRARTRSATRSPISCSTTRAARRSHSCVSSIPTRCTIASPTTSTWSRGRASNARCRTRSTCSGHAATRTTSGASGSSTNSSASSSRRTNASRRPKRCASRSAPRRPSTCTRTWTRRRSTWSARTNAAIRTVMRTARRSPSAITTSSTATRRRASWKRRAPGASARGNARSRSCKGERDMTRLLEGKRCIVTGGTRGLGLAMCVAFARHGARVALTYHKDDASAEDAKRAVAAAGSEPLVFKGSVADSAHVKSTVAAVVAAFGGVDVLVNNAGVTQVLPISLLEEADWDELMDVNVKGVYLYSRAVLRHMIRAKRGNILNIGNFASERIIESPVHYAASKSALRGLTEALAREVGRYAIRVNLLAPGLAEVGMAQGLPQHRQTEYLDKCPLGRLARADEVAEMAAFLVSDSNSFMTGAKVVLDGGL</sequence>
<feature type="compositionally biased region" description="Basic residues" evidence="2">
    <location>
        <begin position="215"/>
        <end position="225"/>
    </location>
</feature>
<feature type="region of interest" description="Disordered" evidence="2">
    <location>
        <begin position="105"/>
        <end position="241"/>
    </location>
</feature>
<keyword evidence="4" id="KW-1185">Reference proteome</keyword>
<accession>A0A4U1IYS0</accession>
<feature type="compositionally biased region" description="Low complexity" evidence="2">
    <location>
        <begin position="57"/>
        <end position="66"/>
    </location>
</feature>
<dbReference type="Proteomes" id="UP000309215">
    <property type="component" value="Unassembled WGS sequence"/>
</dbReference>
<dbReference type="EMBL" id="SSMQ01000054">
    <property type="protein sequence ID" value="TKC99708.1"/>
    <property type="molecule type" value="Genomic_DNA"/>
</dbReference>
<dbReference type="PRINTS" id="PR00081">
    <property type="entry name" value="GDHRDH"/>
</dbReference>
<feature type="compositionally biased region" description="Low complexity" evidence="2">
    <location>
        <begin position="1"/>
        <end position="21"/>
    </location>
</feature>
<feature type="compositionally biased region" description="Low complexity" evidence="2">
    <location>
        <begin position="203"/>
        <end position="214"/>
    </location>
</feature>
<dbReference type="SUPFAM" id="SSF51735">
    <property type="entry name" value="NAD(P)-binding Rossmann-fold domains"/>
    <property type="match status" value="1"/>
</dbReference>
<dbReference type="Pfam" id="PF13561">
    <property type="entry name" value="adh_short_C2"/>
    <property type="match status" value="1"/>
</dbReference>
<dbReference type="OrthoDB" id="5290448at2"/>